<keyword evidence="6 10" id="KW-0157">Chromophore</keyword>
<dbReference type="InterPro" id="IPR036134">
    <property type="entry name" value="Crypto/Photolyase_FAD-like_sf"/>
</dbReference>
<dbReference type="Proteomes" id="UP000483432">
    <property type="component" value="Unassembled WGS sequence"/>
</dbReference>
<evidence type="ECO:0000256" key="8">
    <source>
        <dbReference type="PIRSR" id="PIRSR602081-1"/>
    </source>
</evidence>
<evidence type="ECO:0000259" key="11">
    <source>
        <dbReference type="PROSITE" id="PS51645"/>
    </source>
</evidence>
<evidence type="ECO:0000256" key="1">
    <source>
        <dbReference type="ARBA" id="ARBA00001932"/>
    </source>
</evidence>
<evidence type="ECO:0000313" key="12">
    <source>
        <dbReference type="EMBL" id="NDP48673.1"/>
    </source>
</evidence>
<keyword evidence="5 8" id="KW-0274">FAD</keyword>
<dbReference type="EMBL" id="JAAFGW010000145">
    <property type="protein sequence ID" value="NDP48673.1"/>
    <property type="molecule type" value="Genomic_DNA"/>
</dbReference>
<organism evidence="12 13">
    <name type="scientific">Sulfuriferula multivorans</name>
    <dbReference type="NCBI Taxonomy" id="1559896"/>
    <lineage>
        <taxon>Bacteria</taxon>
        <taxon>Pseudomonadati</taxon>
        <taxon>Pseudomonadota</taxon>
        <taxon>Betaproteobacteria</taxon>
        <taxon>Nitrosomonadales</taxon>
        <taxon>Sulfuricellaceae</taxon>
        <taxon>Sulfuriferula</taxon>
    </lineage>
</organism>
<dbReference type="InterPro" id="IPR006050">
    <property type="entry name" value="DNA_photolyase_N"/>
</dbReference>
<dbReference type="GO" id="GO:0003677">
    <property type="term" value="F:DNA binding"/>
    <property type="evidence" value="ECO:0007669"/>
    <property type="project" value="TreeGrafter"/>
</dbReference>
<feature type="domain" description="Photolyase/cryptochrome alpha/beta" evidence="11">
    <location>
        <begin position="5"/>
        <end position="135"/>
    </location>
</feature>
<dbReference type="PANTHER" id="PTHR11455:SF9">
    <property type="entry name" value="CRYPTOCHROME CIRCADIAN CLOCK 5 ISOFORM X1"/>
    <property type="match status" value="1"/>
</dbReference>
<evidence type="ECO:0000256" key="10">
    <source>
        <dbReference type="RuleBase" id="RU004182"/>
    </source>
</evidence>
<feature type="binding site" evidence="8">
    <location>
        <position position="270"/>
    </location>
    <ligand>
        <name>FAD</name>
        <dbReference type="ChEBI" id="CHEBI:57692"/>
    </ligand>
</feature>
<dbReference type="PROSITE" id="PS51645">
    <property type="entry name" value="PHR_CRY_ALPHA_BETA"/>
    <property type="match status" value="1"/>
</dbReference>
<dbReference type="PRINTS" id="PR00147">
    <property type="entry name" value="DNAPHOTLYASE"/>
</dbReference>
<dbReference type="PANTHER" id="PTHR11455">
    <property type="entry name" value="CRYPTOCHROME"/>
    <property type="match status" value="1"/>
</dbReference>
<dbReference type="Gene3D" id="1.25.40.80">
    <property type="match status" value="1"/>
</dbReference>
<evidence type="ECO:0000313" key="13">
    <source>
        <dbReference type="Proteomes" id="UP000483432"/>
    </source>
</evidence>
<gene>
    <name evidence="12" type="ORF">GZ085_09850</name>
</gene>
<evidence type="ECO:0000256" key="7">
    <source>
        <dbReference type="ARBA" id="ARBA00033999"/>
    </source>
</evidence>
<dbReference type="InterPro" id="IPR005101">
    <property type="entry name" value="Cryptochr/Photolyase_FAD-bd"/>
</dbReference>
<comment type="cofactor">
    <cofactor evidence="8">
        <name>FAD</name>
        <dbReference type="ChEBI" id="CHEBI:57692"/>
    </cofactor>
    <text evidence="8">Binds 1 FAD per subunit.</text>
</comment>
<comment type="catalytic activity">
    <reaction evidence="7">
        <text>cyclobutadipyrimidine (in DNA) = 2 pyrimidine residues (in DNA).</text>
        <dbReference type="EC" id="4.1.99.3"/>
    </reaction>
</comment>
<dbReference type="PROSITE" id="PS00394">
    <property type="entry name" value="DNA_PHOTOLYASES_1_1"/>
    <property type="match status" value="1"/>
</dbReference>
<dbReference type="InterPro" id="IPR018394">
    <property type="entry name" value="DNA_photolyase_1_CS_C"/>
</dbReference>
<dbReference type="GO" id="GO:0003904">
    <property type="term" value="F:deoxyribodipyrimidine photo-lyase activity"/>
    <property type="evidence" value="ECO:0007669"/>
    <property type="project" value="UniProtKB-EC"/>
</dbReference>
<dbReference type="InterPro" id="IPR036155">
    <property type="entry name" value="Crypto/Photolyase_N_sf"/>
</dbReference>
<dbReference type="SUPFAM" id="SSF48173">
    <property type="entry name" value="Cryptochrome/photolyase FAD-binding domain"/>
    <property type="match status" value="1"/>
</dbReference>
<keyword evidence="4 8" id="KW-0285">Flavoprotein</keyword>
<proteinExistence type="inferred from homology"/>
<dbReference type="InterPro" id="IPR014729">
    <property type="entry name" value="Rossmann-like_a/b/a_fold"/>
</dbReference>
<reference evidence="12 13" key="1">
    <citation type="submission" date="2019-09" db="EMBL/GenBank/DDBJ databases">
        <title>H2 Metabolism Revealed by Metagenomic Analysis in Subglacial Sediment of East Antarctica.</title>
        <authorList>
            <person name="Yang Z."/>
            <person name="Zhang Y."/>
            <person name="Lv Y."/>
            <person name="Yan W."/>
            <person name="Xiao X."/>
            <person name="Sun B."/>
            <person name="Ma H."/>
        </authorList>
    </citation>
    <scope>NUCLEOTIDE SEQUENCE [LARGE SCALE GENOMIC DNA]</scope>
    <source>
        <strain evidence="12">Bin2_2</strain>
    </source>
</reference>
<dbReference type="AlphaFoldDB" id="A0A7C9JXM2"/>
<evidence type="ECO:0000256" key="5">
    <source>
        <dbReference type="ARBA" id="ARBA00022827"/>
    </source>
</evidence>
<evidence type="ECO:0000256" key="2">
    <source>
        <dbReference type="ARBA" id="ARBA00013149"/>
    </source>
</evidence>
<dbReference type="Gene3D" id="1.10.579.10">
    <property type="entry name" value="DNA Cyclobutane Dipyrimidine Photolyase, subunit A, domain 3"/>
    <property type="match status" value="1"/>
</dbReference>
<protein>
    <recommendedName>
        <fullName evidence="3">Deoxyribodipyrimidine photo-lyase</fullName>
        <ecNumber evidence="2">4.1.99.3</ecNumber>
    </recommendedName>
</protein>
<evidence type="ECO:0000256" key="6">
    <source>
        <dbReference type="ARBA" id="ARBA00022991"/>
    </source>
</evidence>
<dbReference type="FunFam" id="1.10.579.10:FF:000003">
    <property type="entry name" value="Deoxyribodipyrimidine photo-lyase"/>
    <property type="match status" value="1"/>
</dbReference>
<evidence type="ECO:0000256" key="9">
    <source>
        <dbReference type="PIRSR" id="PIRSR602081-2"/>
    </source>
</evidence>
<comment type="cofactor">
    <cofactor evidence="1">
        <name>(6R)-5,10-methylene-5,6,7,8-tetrahydrofolate</name>
        <dbReference type="ChEBI" id="CHEBI:15636"/>
    </cofactor>
</comment>
<dbReference type="InterPro" id="IPR002081">
    <property type="entry name" value="Cryptochrome/DNA_photolyase_1"/>
</dbReference>
<dbReference type="PROSITE" id="PS00691">
    <property type="entry name" value="DNA_PHOTOLYASES_1_2"/>
    <property type="match status" value="1"/>
</dbReference>
<dbReference type="SUPFAM" id="SSF52425">
    <property type="entry name" value="Cryptochrome/photolyase, N-terminal domain"/>
    <property type="match status" value="1"/>
</dbReference>
<sequence>MPEYPRALVWFRRDLRDYDHAALYHALKRARQVFCVFFFDREILDALAGPADRRVEFIHASITELQQALQAKGGGLIVKYGMARNEVVQLAVGLRVDAVFYNHDDDPAALARDAAVGHALNANDIAVHHSKDAVIFEREEVLTAGGTPYSVFTPYKKAWLKTLTPYYLQAYPVDRHVDRLAARSTDIPTLQAMGFVPSNLAELNLPVGMSGGAQLLDDFMVRIDRYQETRDFPAIKGPSYLSVHLRFGTVSIRQLAAAAWQQGGRGAQTWLSELIWRDFYHQILWHRPDVAAGHTFKRQYDDLPWPNPSGHFEAWCEARTGYPLVDAAMRQLNQTGYMHNRLRMVTASFLTKDLLVDWRLGERYFADKLIDFDLAANSGGWQWAASVGCDAQPWFRIFNPLTQSERFDTQGQFIRRYLPELAAVPDHYIHAPWLLSTSEQARIGVRIGQDYPAPIVEHAVQRQRALALFKART</sequence>
<dbReference type="GO" id="GO:0000719">
    <property type="term" value="P:photoreactive repair"/>
    <property type="evidence" value="ECO:0007669"/>
    <property type="project" value="UniProtKB-ARBA"/>
</dbReference>
<dbReference type="EC" id="4.1.99.3" evidence="2"/>
<accession>A0A7C9JXM2</accession>
<dbReference type="Pfam" id="PF03441">
    <property type="entry name" value="FAD_binding_7"/>
    <property type="match status" value="1"/>
</dbReference>
<feature type="site" description="Electron transfer via tryptophanyl radical" evidence="9">
    <location>
        <position position="305"/>
    </location>
</feature>
<feature type="site" description="Electron transfer via tryptophanyl radical" evidence="9">
    <location>
        <position position="381"/>
    </location>
</feature>
<comment type="similarity">
    <text evidence="10">Belongs to the DNA photolyase family.</text>
</comment>
<feature type="binding site" evidence="8">
    <location>
        <begin position="273"/>
        <end position="280"/>
    </location>
    <ligand>
        <name>FAD</name>
        <dbReference type="ChEBI" id="CHEBI:57692"/>
    </ligand>
</feature>
<evidence type="ECO:0000256" key="3">
    <source>
        <dbReference type="ARBA" id="ARBA00014046"/>
    </source>
</evidence>
<keyword evidence="12" id="KW-0456">Lyase</keyword>
<feature type="site" description="Electron transfer via tryptophanyl radical" evidence="9">
    <location>
        <position position="358"/>
    </location>
</feature>
<feature type="binding site" evidence="8">
    <location>
        <position position="226"/>
    </location>
    <ligand>
        <name>FAD</name>
        <dbReference type="ChEBI" id="CHEBI:57692"/>
    </ligand>
</feature>
<dbReference type="Gene3D" id="3.40.50.620">
    <property type="entry name" value="HUPs"/>
    <property type="match status" value="1"/>
</dbReference>
<comment type="caution">
    <text evidence="12">The sequence shown here is derived from an EMBL/GenBank/DDBJ whole genome shotgun (WGS) entry which is preliminary data.</text>
</comment>
<dbReference type="Pfam" id="PF00875">
    <property type="entry name" value="DNA_photolyase"/>
    <property type="match status" value="1"/>
</dbReference>
<evidence type="ECO:0000256" key="4">
    <source>
        <dbReference type="ARBA" id="ARBA00022630"/>
    </source>
</evidence>
<dbReference type="GO" id="GO:0009416">
    <property type="term" value="P:response to light stimulus"/>
    <property type="evidence" value="ECO:0007669"/>
    <property type="project" value="TreeGrafter"/>
</dbReference>
<name>A0A7C9JXM2_9PROT</name>
<dbReference type="GO" id="GO:0071949">
    <property type="term" value="F:FAD binding"/>
    <property type="evidence" value="ECO:0007669"/>
    <property type="project" value="TreeGrafter"/>
</dbReference>
<feature type="binding site" evidence="8">
    <location>
        <begin position="371"/>
        <end position="373"/>
    </location>
    <ligand>
        <name>FAD</name>
        <dbReference type="ChEBI" id="CHEBI:57692"/>
    </ligand>
</feature>